<dbReference type="AlphaFoldDB" id="A0A915IG91"/>
<sequence length="515" mass="59010">MNSESSSEILEESLTTSDSYLKSFQIFYTPLHTPLVVAICVFGTLCNSANICVLTRRNMKNSPTNVLLTGLSVAQLLLVINFLFYTLFLKLDENECVFWTKKFTAVVYLFLNVNLNVILHTIALVHTAALAFFRFLAIRFPSQSTWFSVSRAEITRSATYLTVPIACASFYFNSVIREYTVSMGNCSLTGKNDTNDKMKNIETITRKKTQEQDAARHFLLRKNCECNGTYFFGCRGVYRFKTPNDHLYLPFRRNGTGRQQLNKLQPNGTKISLSFDYFPSIEFRSVPSEKASTNESYEIQETVELASQNITAYHIRYTSNTFLLTFNSWFFSTVCKLLPCACLIVLSVLLLYELRKLRKRRQKFRRRVSYPAENSRDKSDQNLSTFNAHHQSQRDSTHNRVTVTLIIVVLLFVLVEAPQGVTYLLIGLKFNMKEIHGAFGDLFDVLTVFYSSVNFVIYCCMSGEFRKTFRETFCSKNSRNSATSNYFHNGRKNCENPKILVAMVPRSGYKSLSPA</sequence>
<name>A0A915IG91_ROMCU</name>
<feature type="compositionally biased region" description="Polar residues" evidence="5">
    <location>
        <begin position="381"/>
        <end position="390"/>
    </location>
</feature>
<accession>A0A915IG91</accession>
<feature type="region of interest" description="Disordered" evidence="5">
    <location>
        <begin position="368"/>
        <end position="393"/>
    </location>
</feature>
<evidence type="ECO:0000256" key="6">
    <source>
        <dbReference type="SAM" id="Phobius"/>
    </source>
</evidence>
<dbReference type="WBParaSite" id="nRc.2.0.1.t12819-RA">
    <property type="protein sequence ID" value="nRc.2.0.1.t12819-RA"/>
    <property type="gene ID" value="nRc.2.0.1.g12819"/>
</dbReference>
<dbReference type="GO" id="GO:0008528">
    <property type="term" value="F:G protein-coupled peptide receptor activity"/>
    <property type="evidence" value="ECO:0007669"/>
    <property type="project" value="InterPro"/>
</dbReference>
<keyword evidence="2 6" id="KW-0812">Transmembrane</keyword>
<evidence type="ECO:0000256" key="3">
    <source>
        <dbReference type="ARBA" id="ARBA00022989"/>
    </source>
</evidence>
<dbReference type="Pfam" id="PF10324">
    <property type="entry name" value="7TM_GPCR_Srw"/>
    <property type="match status" value="2"/>
</dbReference>
<keyword evidence="4 6" id="KW-0472">Membrane</keyword>
<protein>
    <submittedName>
        <fullName evidence="9">G-protein coupled receptors family 1 profile domain-containing protein</fullName>
    </submittedName>
</protein>
<organism evidence="8 9">
    <name type="scientific">Romanomermis culicivorax</name>
    <name type="common">Nematode worm</name>
    <dbReference type="NCBI Taxonomy" id="13658"/>
    <lineage>
        <taxon>Eukaryota</taxon>
        <taxon>Metazoa</taxon>
        <taxon>Ecdysozoa</taxon>
        <taxon>Nematoda</taxon>
        <taxon>Enoplea</taxon>
        <taxon>Dorylaimia</taxon>
        <taxon>Mermithida</taxon>
        <taxon>Mermithoidea</taxon>
        <taxon>Mermithidae</taxon>
        <taxon>Romanomermis</taxon>
    </lineage>
</organism>
<evidence type="ECO:0000256" key="1">
    <source>
        <dbReference type="ARBA" id="ARBA00004370"/>
    </source>
</evidence>
<dbReference type="Gene3D" id="1.20.1070.10">
    <property type="entry name" value="Rhodopsin 7-helix transmembrane proteins"/>
    <property type="match status" value="2"/>
</dbReference>
<dbReference type="InterPro" id="IPR053219">
    <property type="entry name" value="GPCR_Dmsr-1"/>
</dbReference>
<evidence type="ECO:0000313" key="8">
    <source>
        <dbReference type="Proteomes" id="UP000887565"/>
    </source>
</evidence>
<dbReference type="PANTHER" id="PTHR46273">
    <property type="entry name" value="MYOSUPPRESSIN RECEPTOR 1, ISOFORM B-RELATED"/>
    <property type="match status" value="1"/>
</dbReference>
<dbReference type="InterPro" id="IPR017452">
    <property type="entry name" value="GPCR_Rhodpsn_7TM"/>
</dbReference>
<feature type="domain" description="G-protein coupled receptors family 1 profile" evidence="7">
    <location>
        <begin position="46"/>
        <end position="458"/>
    </location>
</feature>
<dbReference type="GO" id="GO:0005886">
    <property type="term" value="C:plasma membrane"/>
    <property type="evidence" value="ECO:0007669"/>
    <property type="project" value="TreeGrafter"/>
</dbReference>
<feature type="transmembrane region" description="Helical" evidence="6">
    <location>
        <begin position="31"/>
        <end position="54"/>
    </location>
</feature>
<feature type="transmembrane region" description="Helical" evidence="6">
    <location>
        <begin position="158"/>
        <end position="176"/>
    </location>
</feature>
<dbReference type="InterPro" id="IPR000276">
    <property type="entry name" value="GPCR_Rhodpsn"/>
</dbReference>
<dbReference type="SUPFAM" id="SSF81321">
    <property type="entry name" value="Family A G protein-coupled receptor-like"/>
    <property type="match status" value="2"/>
</dbReference>
<evidence type="ECO:0000256" key="5">
    <source>
        <dbReference type="SAM" id="MobiDB-lite"/>
    </source>
</evidence>
<keyword evidence="8" id="KW-1185">Reference proteome</keyword>
<feature type="transmembrane region" description="Helical" evidence="6">
    <location>
        <begin position="66"/>
        <end position="88"/>
    </location>
</feature>
<dbReference type="PANTHER" id="PTHR46273:SF11">
    <property type="entry name" value="G-PROTEIN COUPLED RECEPTORS FAMILY 1 PROFILE DOMAIN-CONTAINING PROTEIN"/>
    <property type="match status" value="1"/>
</dbReference>
<feature type="transmembrane region" description="Helical" evidence="6">
    <location>
        <begin position="108"/>
        <end position="137"/>
    </location>
</feature>
<dbReference type="InterPro" id="IPR019427">
    <property type="entry name" value="7TM_GPCR_serpentine_rcpt_Srw"/>
</dbReference>
<comment type="subcellular location">
    <subcellularLocation>
        <location evidence="1">Membrane</location>
    </subcellularLocation>
</comment>
<evidence type="ECO:0000256" key="4">
    <source>
        <dbReference type="ARBA" id="ARBA00023136"/>
    </source>
</evidence>
<feature type="transmembrane region" description="Helical" evidence="6">
    <location>
        <begin position="329"/>
        <end position="352"/>
    </location>
</feature>
<dbReference type="OMA" id="CNSANIC"/>
<evidence type="ECO:0000259" key="7">
    <source>
        <dbReference type="PROSITE" id="PS50262"/>
    </source>
</evidence>
<dbReference type="Proteomes" id="UP000887565">
    <property type="component" value="Unplaced"/>
</dbReference>
<evidence type="ECO:0000313" key="9">
    <source>
        <dbReference type="WBParaSite" id="nRc.2.0.1.t12819-RA"/>
    </source>
</evidence>
<evidence type="ECO:0000256" key="2">
    <source>
        <dbReference type="ARBA" id="ARBA00022692"/>
    </source>
</evidence>
<keyword evidence="3 6" id="KW-1133">Transmembrane helix</keyword>
<feature type="transmembrane region" description="Helical" evidence="6">
    <location>
        <begin position="401"/>
        <end position="426"/>
    </location>
</feature>
<feature type="transmembrane region" description="Helical" evidence="6">
    <location>
        <begin position="438"/>
        <end position="460"/>
    </location>
</feature>
<proteinExistence type="predicted"/>
<dbReference type="PROSITE" id="PS50262">
    <property type="entry name" value="G_PROTEIN_RECEP_F1_2"/>
    <property type="match status" value="1"/>
</dbReference>
<dbReference type="PRINTS" id="PR00237">
    <property type="entry name" value="GPCRRHODOPSN"/>
</dbReference>
<reference evidence="9" key="1">
    <citation type="submission" date="2022-11" db="UniProtKB">
        <authorList>
            <consortium name="WormBaseParasite"/>
        </authorList>
    </citation>
    <scope>IDENTIFICATION</scope>
</reference>